<dbReference type="SUPFAM" id="SSF90123">
    <property type="entry name" value="ABC transporter transmembrane region"/>
    <property type="match status" value="1"/>
</dbReference>
<keyword evidence="6 7" id="KW-0472">Membrane</keyword>
<dbReference type="Proteomes" id="UP000198765">
    <property type="component" value="Chromosome I"/>
</dbReference>
<accession>A0A1A8ZRV8</accession>
<dbReference type="InterPro" id="IPR036640">
    <property type="entry name" value="ABC1_TM_sf"/>
</dbReference>
<dbReference type="Gene3D" id="3.40.50.300">
    <property type="entry name" value="P-loop containing nucleotide triphosphate hydrolases"/>
    <property type="match status" value="1"/>
</dbReference>
<dbReference type="GO" id="GO:0005524">
    <property type="term" value="F:ATP binding"/>
    <property type="evidence" value="ECO:0007669"/>
    <property type="project" value="UniProtKB-KW"/>
</dbReference>
<gene>
    <name evidence="10" type="ORF">GA0070621_2666</name>
</gene>
<dbReference type="PROSITE" id="PS50893">
    <property type="entry name" value="ABC_TRANSPORTER_2"/>
    <property type="match status" value="1"/>
</dbReference>
<evidence type="ECO:0000313" key="11">
    <source>
        <dbReference type="Proteomes" id="UP000198765"/>
    </source>
</evidence>
<feature type="transmembrane region" description="Helical" evidence="7">
    <location>
        <begin position="304"/>
        <end position="325"/>
    </location>
</feature>
<dbReference type="InterPro" id="IPR003593">
    <property type="entry name" value="AAA+_ATPase"/>
</dbReference>
<evidence type="ECO:0000256" key="4">
    <source>
        <dbReference type="ARBA" id="ARBA00022840"/>
    </source>
</evidence>
<sequence length="660" mass="71015">MAETATATGRGTPAEPPGRQRVESVLPELREMWWETGVRARATAGLFAVFAELPRLLRAALAVSWRADRARTLVVAATTVGAGVMAAFGLLATQRVLVELFAGGPTADKVVAALPALTALAAVTAVRAGMATAMGYAQNGLSPKVDREVERGLFEVTTAVRLEAFDADAFADDMERASRGAESTTSLVQSSMNLLAGLAGLLAVAVAVVVIHPLLLAALLVATVPNAWASLRAGHLRYQTYAAGSVRRRRVWLLHRLMAERESAPELRSYGLRRFLLDQYDRVMSVETDIQLAMARRVTTTTTVGSMIAGLATAVVYLLLGLLLVDGQIPLAAAATCVVAVQSAQRSLSVVTFQIDRVYTEGQHFSDYTGFMTRAVAYLPDETTSSARDTPDQLREVHVDAVSLRYPDRDSPAVDQVTLTIQAGQTVAFVGENGSGKSTLAAMIAMLRAPTGGTIRWNGRPLSEWDVDALRGRIAVVTQEYHKWPFTAATNLAIGDIAAEPGQDRIEAAAARAVAHEMITELPHGYETLLDRTFANGQDLSGGQWQRITAARGFLRDAELLIMDEPSSALDPRAEDALFQAIRDRQGRVTTILITHRLANVRHADRIYVLHHGTLVEAGTHDELTAARGRYAELFALQAAGYDTTRDAATPPLPHQATAS</sequence>
<evidence type="ECO:0000256" key="3">
    <source>
        <dbReference type="ARBA" id="ARBA00022741"/>
    </source>
</evidence>
<comment type="subcellular location">
    <subcellularLocation>
        <location evidence="1">Cell membrane</location>
        <topology evidence="1">Multi-pass membrane protein</topology>
    </subcellularLocation>
</comment>
<dbReference type="PANTHER" id="PTHR43394">
    <property type="entry name" value="ATP-DEPENDENT PERMEASE MDL1, MITOCHONDRIAL"/>
    <property type="match status" value="1"/>
</dbReference>
<dbReference type="Gene3D" id="1.20.1560.10">
    <property type="entry name" value="ABC transporter type 1, transmembrane domain"/>
    <property type="match status" value="1"/>
</dbReference>
<evidence type="ECO:0000256" key="6">
    <source>
        <dbReference type="ARBA" id="ARBA00023136"/>
    </source>
</evidence>
<name>A0A1A8ZRV8_9ACTN</name>
<organism evidence="10 11">
    <name type="scientific">Micromonospora narathiwatensis</name>
    <dbReference type="NCBI Taxonomy" id="299146"/>
    <lineage>
        <taxon>Bacteria</taxon>
        <taxon>Bacillati</taxon>
        <taxon>Actinomycetota</taxon>
        <taxon>Actinomycetes</taxon>
        <taxon>Micromonosporales</taxon>
        <taxon>Micromonosporaceae</taxon>
        <taxon>Micromonospora</taxon>
    </lineage>
</organism>
<keyword evidence="4 10" id="KW-0067">ATP-binding</keyword>
<evidence type="ECO:0000256" key="2">
    <source>
        <dbReference type="ARBA" id="ARBA00022692"/>
    </source>
</evidence>
<protein>
    <submittedName>
        <fullName evidence="10">ATP-binding cassette, subfamily B</fullName>
    </submittedName>
</protein>
<evidence type="ECO:0000256" key="1">
    <source>
        <dbReference type="ARBA" id="ARBA00004651"/>
    </source>
</evidence>
<keyword evidence="2 7" id="KW-0812">Transmembrane</keyword>
<dbReference type="PANTHER" id="PTHR43394:SF1">
    <property type="entry name" value="ATP-BINDING CASSETTE SUB-FAMILY B MEMBER 10, MITOCHONDRIAL"/>
    <property type="match status" value="1"/>
</dbReference>
<dbReference type="PROSITE" id="PS50929">
    <property type="entry name" value="ABC_TM1F"/>
    <property type="match status" value="1"/>
</dbReference>
<proteinExistence type="predicted"/>
<reference evidence="10 11" key="1">
    <citation type="submission" date="2016-06" db="EMBL/GenBank/DDBJ databases">
        <authorList>
            <person name="Kjaerup R.B."/>
            <person name="Dalgaard T.S."/>
            <person name="Juul-Madsen H.R."/>
        </authorList>
    </citation>
    <scope>NUCLEOTIDE SEQUENCE [LARGE SCALE GENOMIC DNA]</scope>
    <source>
        <strain evidence="10 11">DSM 45248</strain>
    </source>
</reference>
<dbReference type="GO" id="GO:0016887">
    <property type="term" value="F:ATP hydrolysis activity"/>
    <property type="evidence" value="ECO:0007669"/>
    <property type="project" value="InterPro"/>
</dbReference>
<dbReference type="RefSeq" id="WP_091195182.1">
    <property type="nucleotide sequence ID" value="NZ_LT594324.1"/>
</dbReference>
<evidence type="ECO:0000313" key="10">
    <source>
        <dbReference type="EMBL" id="SBT46617.1"/>
    </source>
</evidence>
<dbReference type="InterPro" id="IPR003439">
    <property type="entry name" value="ABC_transporter-like_ATP-bd"/>
</dbReference>
<evidence type="ECO:0000259" key="9">
    <source>
        <dbReference type="PROSITE" id="PS50929"/>
    </source>
</evidence>
<feature type="transmembrane region" description="Helical" evidence="7">
    <location>
        <begin position="194"/>
        <end position="222"/>
    </location>
</feature>
<dbReference type="SUPFAM" id="SSF52540">
    <property type="entry name" value="P-loop containing nucleoside triphosphate hydrolases"/>
    <property type="match status" value="1"/>
</dbReference>
<feature type="transmembrane region" description="Helical" evidence="7">
    <location>
        <begin position="73"/>
        <end position="92"/>
    </location>
</feature>
<feature type="transmembrane region" description="Helical" evidence="7">
    <location>
        <begin position="112"/>
        <end position="137"/>
    </location>
</feature>
<evidence type="ECO:0000259" key="8">
    <source>
        <dbReference type="PROSITE" id="PS50893"/>
    </source>
</evidence>
<keyword evidence="11" id="KW-1185">Reference proteome</keyword>
<dbReference type="InterPro" id="IPR027417">
    <property type="entry name" value="P-loop_NTPase"/>
</dbReference>
<keyword evidence="3" id="KW-0547">Nucleotide-binding</keyword>
<dbReference type="OrthoDB" id="9806127at2"/>
<evidence type="ECO:0000256" key="7">
    <source>
        <dbReference type="SAM" id="Phobius"/>
    </source>
</evidence>
<dbReference type="AlphaFoldDB" id="A0A1A8ZRV8"/>
<feature type="domain" description="ABC transporter" evidence="8">
    <location>
        <begin position="397"/>
        <end position="637"/>
    </location>
</feature>
<dbReference type="GO" id="GO:0005886">
    <property type="term" value="C:plasma membrane"/>
    <property type="evidence" value="ECO:0007669"/>
    <property type="project" value="UniProtKB-SubCell"/>
</dbReference>
<keyword evidence="5 7" id="KW-1133">Transmembrane helix</keyword>
<dbReference type="PATRIC" id="fig|299146.4.peg.2764"/>
<dbReference type="InterPro" id="IPR011527">
    <property type="entry name" value="ABC1_TM_dom"/>
</dbReference>
<dbReference type="EMBL" id="LT594324">
    <property type="protein sequence ID" value="SBT46617.1"/>
    <property type="molecule type" value="Genomic_DNA"/>
</dbReference>
<dbReference type="Pfam" id="PF00005">
    <property type="entry name" value="ABC_tran"/>
    <property type="match status" value="1"/>
</dbReference>
<feature type="domain" description="ABC transmembrane type-1" evidence="9">
    <location>
        <begin position="73"/>
        <end position="360"/>
    </location>
</feature>
<dbReference type="GO" id="GO:0015421">
    <property type="term" value="F:ABC-type oligopeptide transporter activity"/>
    <property type="evidence" value="ECO:0007669"/>
    <property type="project" value="TreeGrafter"/>
</dbReference>
<dbReference type="InterPro" id="IPR039421">
    <property type="entry name" value="Type_1_exporter"/>
</dbReference>
<evidence type="ECO:0000256" key="5">
    <source>
        <dbReference type="ARBA" id="ARBA00022989"/>
    </source>
</evidence>
<dbReference type="SMART" id="SM00382">
    <property type="entry name" value="AAA"/>
    <property type="match status" value="1"/>
</dbReference>